<keyword evidence="3" id="KW-1185">Reference proteome</keyword>
<comment type="caution">
    <text evidence="2">The sequence shown here is derived from an EMBL/GenBank/DDBJ whole genome shotgun (WGS) entry which is preliminary data.</text>
</comment>
<dbReference type="PANTHER" id="PTHR12245">
    <property type="entry name" value="SPRY DOMAIN CONTAINING SOCS BOX PROTEIN"/>
    <property type="match status" value="1"/>
</dbReference>
<feature type="region of interest" description="Disordered" evidence="1">
    <location>
        <begin position="141"/>
        <end position="168"/>
    </location>
</feature>
<dbReference type="Proteomes" id="UP001152320">
    <property type="component" value="Chromosome 11"/>
</dbReference>
<protein>
    <submittedName>
        <fullName evidence="2">SPRY domain-containing SOCS box protein 3</fullName>
    </submittedName>
</protein>
<dbReference type="EMBL" id="JAIZAY010000011">
    <property type="protein sequence ID" value="KAJ8033942.1"/>
    <property type="molecule type" value="Genomic_DNA"/>
</dbReference>
<dbReference type="PANTHER" id="PTHR12245:SF12">
    <property type="entry name" value="SPRY DOMAIN-CONTAINING SOCS BOX PROTEIN 3"/>
    <property type="match status" value="1"/>
</dbReference>
<dbReference type="OrthoDB" id="5951542at2759"/>
<name>A0A9Q1H3G9_HOLLE</name>
<dbReference type="GO" id="GO:0043161">
    <property type="term" value="P:proteasome-mediated ubiquitin-dependent protein catabolic process"/>
    <property type="evidence" value="ECO:0007669"/>
    <property type="project" value="TreeGrafter"/>
</dbReference>
<dbReference type="InterPro" id="IPR050672">
    <property type="entry name" value="FBXO45-Fsn/SPSB_families"/>
</dbReference>
<dbReference type="AlphaFoldDB" id="A0A9Q1H3G9"/>
<feature type="compositionally biased region" description="Basic and acidic residues" evidence="1">
    <location>
        <begin position="151"/>
        <end position="168"/>
    </location>
</feature>
<dbReference type="SUPFAM" id="SSF49899">
    <property type="entry name" value="Concanavalin A-like lectins/glucanases"/>
    <property type="match status" value="1"/>
</dbReference>
<proteinExistence type="predicted"/>
<accession>A0A9Q1H3G9</accession>
<dbReference type="Gene3D" id="2.60.120.920">
    <property type="match status" value="1"/>
</dbReference>
<dbReference type="InterPro" id="IPR043136">
    <property type="entry name" value="B30.2/SPRY_sf"/>
</dbReference>
<evidence type="ECO:0000313" key="3">
    <source>
        <dbReference type="Proteomes" id="UP001152320"/>
    </source>
</evidence>
<evidence type="ECO:0000256" key="1">
    <source>
        <dbReference type="SAM" id="MobiDB-lite"/>
    </source>
</evidence>
<reference evidence="2" key="1">
    <citation type="submission" date="2021-10" db="EMBL/GenBank/DDBJ databases">
        <title>Tropical sea cucumber genome reveals ecological adaptation and Cuvierian tubules defense mechanism.</title>
        <authorList>
            <person name="Chen T."/>
        </authorList>
    </citation>
    <scope>NUCLEOTIDE SEQUENCE</scope>
    <source>
        <strain evidence="2">Nanhai2018</strain>
        <tissue evidence="2">Muscle</tissue>
    </source>
</reference>
<dbReference type="GO" id="GO:0019005">
    <property type="term" value="C:SCF ubiquitin ligase complex"/>
    <property type="evidence" value="ECO:0007669"/>
    <property type="project" value="TreeGrafter"/>
</dbReference>
<organism evidence="2 3">
    <name type="scientific">Holothuria leucospilota</name>
    <name type="common">Black long sea cucumber</name>
    <name type="synonym">Mertensiothuria leucospilota</name>
    <dbReference type="NCBI Taxonomy" id="206669"/>
    <lineage>
        <taxon>Eukaryota</taxon>
        <taxon>Metazoa</taxon>
        <taxon>Echinodermata</taxon>
        <taxon>Eleutherozoa</taxon>
        <taxon>Echinozoa</taxon>
        <taxon>Holothuroidea</taxon>
        <taxon>Aspidochirotacea</taxon>
        <taxon>Aspidochirotida</taxon>
        <taxon>Holothuriidae</taxon>
        <taxon>Holothuria</taxon>
    </lineage>
</organism>
<evidence type="ECO:0000313" key="2">
    <source>
        <dbReference type="EMBL" id="KAJ8033942.1"/>
    </source>
</evidence>
<gene>
    <name evidence="2" type="ORF">HOLleu_24331</name>
</gene>
<sequence>MAGLTEMEGGCFHDWSWNSNDKSHEIFLSGRRNEHVKFHPSWSVGTAAVRGTKPLTRGCKTLWEISLKQPFYGTSIMFGVGTKRARIHADSFVNLLGEDGESMGLSHKGLIWQKGVANKGTGRFDFFVSSLNSAKSCYRRSGKNGKAVTTEARRREKAGQDVTQDKSR</sequence>
<dbReference type="InterPro" id="IPR013320">
    <property type="entry name" value="ConA-like_dom_sf"/>
</dbReference>